<evidence type="ECO:0000313" key="2">
    <source>
        <dbReference type="Proteomes" id="UP000195437"/>
    </source>
</evidence>
<accession>A0A1Y0IRZ8</accession>
<gene>
    <name evidence="1" type="ORF">CBW65_14895</name>
</gene>
<protein>
    <recommendedName>
        <fullName evidence="3">Squalene cyclase C-terminal domain-containing protein</fullName>
    </recommendedName>
</protein>
<evidence type="ECO:0008006" key="3">
    <source>
        <dbReference type="Google" id="ProtNLM"/>
    </source>
</evidence>
<dbReference type="KEGG" id="tum:CBW65_14895"/>
<keyword evidence="2" id="KW-1185">Reference proteome</keyword>
<evidence type="ECO:0000313" key="1">
    <source>
        <dbReference type="EMBL" id="ARU62143.1"/>
    </source>
</evidence>
<sequence length="274" mass="30719">MASIENAREFVYKNGALWERSLFAYLFDGGSLAHLHQCLLAYKNEDGGFGHGMEHDIKCPDSNPLALEFLLTVVRETGIPAGSLFDGSASWVERNRAADGSLLNPPTLHDYPYAPWWSQGGQTIPASTVGNLRRLGLATPSLEASTAKWAAEHLNVEQINATDWLFMAYHAYDYYLTLEDTPDTRPLREATITAIIRLAEAAPEKSFFALCHYAYDPNSELTRALPPALLEKLLNHLSSTQREDGGWDDEHGLTYWQPYMSTLILHTLKNHNRL</sequence>
<dbReference type="OrthoDB" id="3286086at2"/>
<dbReference type="AlphaFoldDB" id="A0A1Y0IRZ8"/>
<organism evidence="1 2">
    <name type="scientific">Tumebacillus avium</name>
    <dbReference type="NCBI Taxonomy" id="1903704"/>
    <lineage>
        <taxon>Bacteria</taxon>
        <taxon>Bacillati</taxon>
        <taxon>Bacillota</taxon>
        <taxon>Bacilli</taxon>
        <taxon>Bacillales</taxon>
        <taxon>Alicyclobacillaceae</taxon>
        <taxon>Tumebacillus</taxon>
    </lineage>
</organism>
<dbReference type="SUPFAM" id="SSF48239">
    <property type="entry name" value="Terpenoid cyclases/Protein prenyltransferases"/>
    <property type="match status" value="1"/>
</dbReference>
<dbReference type="Proteomes" id="UP000195437">
    <property type="component" value="Chromosome"/>
</dbReference>
<dbReference type="EMBL" id="CP021434">
    <property type="protein sequence ID" value="ARU62143.1"/>
    <property type="molecule type" value="Genomic_DNA"/>
</dbReference>
<reference evidence="2" key="1">
    <citation type="submission" date="2017-05" db="EMBL/GenBank/DDBJ databases">
        <authorList>
            <person name="Sung H."/>
        </authorList>
    </citation>
    <scope>NUCLEOTIDE SEQUENCE [LARGE SCALE GENOMIC DNA]</scope>
    <source>
        <strain evidence="2">AR23208</strain>
    </source>
</reference>
<dbReference type="RefSeq" id="WP_087457505.1">
    <property type="nucleotide sequence ID" value="NZ_CP021434.1"/>
</dbReference>
<name>A0A1Y0IRZ8_9BACL</name>
<proteinExistence type="predicted"/>
<dbReference type="InterPro" id="IPR008930">
    <property type="entry name" value="Terpenoid_cyclase/PrenylTrfase"/>
</dbReference>